<dbReference type="RefSeq" id="WP_212997060.1">
    <property type="nucleotide sequence ID" value="NZ_BAAATW010000003.1"/>
</dbReference>
<organism evidence="1 2">
    <name type="scientific">Winogradskya consettensis</name>
    <dbReference type="NCBI Taxonomy" id="113560"/>
    <lineage>
        <taxon>Bacteria</taxon>
        <taxon>Bacillati</taxon>
        <taxon>Actinomycetota</taxon>
        <taxon>Actinomycetes</taxon>
        <taxon>Micromonosporales</taxon>
        <taxon>Micromonosporaceae</taxon>
        <taxon>Winogradskya</taxon>
    </lineage>
</organism>
<gene>
    <name evidence="1" type="ORF">Aco04nite_21820</name>
</gene>
<proteinExistence type="predicted"/>
<dbReference type="AlphaFoldDB" id="A0A919VLL6"/>
<comment type="caution">
    <text evidence="1">The sequence shown here is derived from an EMBL/GenBank/DDBJ whole genome shotgun (WGS) entry which is preliminary data.</text>
</comment>
<evidence type="ECO:0000313" key="1">
    <source>
        <dbReference type="EMBL" id="GIM70734.1"/>
    </source>
</evidence>
<reference evidence="1" key="1">
    <citation type="submission" date="2021-03" db="EMBL/GenBank/DDBJ databases">
        <title>Whole genome shotgun sequence of Actinoplanes consettensis NBRC 14913.</title>
        <authorList>
            <person name="Komaki H."/>
            <person name="Tamura T."/>
        </authorList>
    </citation>
    <scope>NUCLEOTIDE SEQUENCE</scope>
    <source>
        <strain evidence="1">NBRC 14913</strain>
    </source>
</reference>
<sequence length="202" mass="22284">MTDPETFVLAGFVAGPRWVPPVADWTAGLPRAIATVSDCLTDFLPTGPEFEEWQQPLFEPWQLSLRHATDAVRRVPHPAHVLSMSVAPAQVTELTALMEQWIDDLPHPVRLHLAQPAPTPPGIVLGFEVLGFDVGRFHSWLCHGTEGYDERGIRPGKAGLLTTLHDAQQVVELLSTDQDDTTWFPALITEHDTDRGAVETST</sequence>
<accession>A0A919VLL6</accession>
<protein>
    <submittedName>
        <fullName evidence="1">Uncharacterized protein</fullName>
    </submittedName>
</protein>
<keyword evidence="2" id="KW-1185">Reference proteome</keyword>
<dbReference type="Proteomes" id="UP000680865">
    <property type="component" value="Unassembled WGS sequence"/>
</dbReference>
<evidence type="ECO:0000313" key="2">
    <source>
        <dbReference type="Proteomes" id="UP000680865"/>
    </source>
</evidence>
<dbReference type="EMBL" id="BOQP01000008">
    <property type="protein sequence ID" value="GIM70734.1"/>
    <property type="molecule type" value="Genomic_DNA"/>
</dbReference>
<name>A0A919VLL6_9ACTN</name>